<dbReference type="NCBIfam" id="TIGR00787">
    <property type="entry name" value="dctP"/>
    <property type="match status" value="1"/>
</dbReference>
<dbReference type="InterPro" id="IPR018389">
    <property type="entry name" value="DctP_fam"/>
</dbReference>
<keyword evidence="3" id="KW-0813">Transport</keyword>
<dbReference type="PANTHER" id="PTHR33376:SF4">
    <property type="entry name" value="SIALIC ACID-BINDING PERIPLASMIC PROTEIN SIAP"/>
    <property type="match status" value="1"/>
</dbReference>
<protein>
    <submittedName>
        <fullName evidence="7">TRAP transporter substrate-binding protein</fullName>
    </submittedName>
</protein>
<dbReference type="Gene3D" id="3.40.190.170">
    <property type="entry name" value="Bacterial extracellular solute-binding protein, family 7"/>
    <property type="match status" value="1"/>
</dbReference>
<evidence type="ECO:0000256" key="6">
    <source>
        <dbReference type="SAM" id="SignalP"/>
    </source>
</evidence>
<evidence type="ECO:0000313" key="8">
    <source>
        <dbReference type="Proteomes" id="UP001216899"/>
    </source>
</evidence>
<evidence type="ECO:0000256" key="1">
    <source>
        <dbReference type="ARBA" id="ARBA00004418"/>
    </source>
</evidence>
<evidence type="ECO:0000256" key="5">
    <source>
        <dbReference type="ARBA" id="ARBA00022764"/>
    </source>
</evidence>
<dbReference type="InterPro" id="IPR038404">
    <property type="entry name" value="TRAP_DctP_sf"/>
</dbReference>
<dbReference type="NCBIfam" id="NF037995">
    <property type="entry name" value="TRAP_S1"/>
    <property type="match status" value="1"/>
</dbReference>
<dbReference type="Pfam" id="PF03480">
    <property type="entry name" value="DctP"/>
    <property type="match status" value="1"/>
</dbReference>
<evidence type="ECO:0000256" key="3">
    <source>
        <dbReference type="ARBA" id="ARBA00022448"/>
    </source>
</evidence>
<keyword evidence="5" id="KW-0574">Periplasm</keyword>
<feature type="signal peptide" evidence="6">
    <location>
        <begin position="1"/>
        <end position="22"/>
    </location>
</feature>
<dbReference type="Proteomes" id="UP001216899">
    <property type="component" value="Chromosome"/>
</dbReference>
<gene>
    <name evidence="7" type="ORF">PRL19_10915</name>
</gene>
<comment type="similarity">
    <text evidence="2">Belongs to the bacterial solute-binding protein 7 family.</text>
</comment>
<feature type="chain" id="PRO_5046172974" evidence="6">
    <location>
        <begin position="23"/>
        <end position="328"/>
    </location>
</feature>
<keyword evidence="8" id="KW-1185">Reference proteome</keyword>
<evidence type="ECO:0000256" key="4">
    <source>
        <dbReference type="ARBA" id="ARBA00022729"/>
    </source>
</evidence>
<accession>A0ABY7UPE7</accession>
<comment type="subcellular location">
    <subcellularLocation>
        <location evidence="1">Periplasm</location>
    </subcellularLocation>
</comment>
<dbReference type="EMBL" id="CP117466">
    <property type="protein sequence ID" value="WDA11807.1"/>
    <property type="molecule type" value="Genomic_DNA"/>
</dbReference>
<dbReference type="PIRSF" id="PIRSF006470">
    <property type="entry name" value="DctB"/>
    <property type="match status" value="1"/>
</dbReference>
<organism evidence="7 8">
    <name type="scientific">Paracoccus marcusii</name>
    <dbReference type="NCBI Taxonomy" id="59779"/>
    <lineage>
        <taxon>Bacteria</taxon>
        <taxon>Pseudomonadati</taxon>
        <taxon>Pseudomonadota</taxon>
        <taxon>Alphaproteobacteria</taxon>
        <taxon>Rhodobacterales</taxon>
        <taxon>Paracoccaceae</taxon>
        <taxon>Paracoccus</taxon>
    </lineage>
</organism>
<name>A0ABY7UPE7_9RHOB</name>
<evidence type="ECO:0000256" key="2">
    <source>
        <dbReference type="ARBA" id="ARBA00009023"/>
    </source>
</evidence>
<keyword evidence="4 6" id="KW-0732">Signal</keyword>
<reference evidence="7 8" key="1">
    <citation type="submission" date="2023-02" db="EMBL/GenBank/DDBJ databases">
        <title>Whole genome sequenc of Paracoccus marcusii MBLB0836.</title>
        <authorList>
            <person name="Seo M.-J."/>
            <person name="Cho E.-S."/>
            <person name="Hwang C.Y."/>
        </authorList>
    </citation>
    <scope>NUCLEOTIDE SEQUENCE [LARGE SCALE GENOMIC DNA]</scope>
    <source>
        <strain evidence="7 8">MBLB0836</strain>
    </source>
</reference>
<dbReference type="PANTHER" id="PTHR33376">
    <property type="match status" value="1"/>
</dbReference>
<sequence length="328" mass="35623">MQAFTLAGTTALVALLGSTALAQETRTFDVSLPLGAESHHAVGVLKFGEELARLSEGRLTIRPHYDNALGAEREVVEGMGLGLIDMGITSTGPMGGFAEPFLLFDLPYIFRDHAHAHGFLDSASGDELAQALQDAAGVKILGWMENGFRYETNSVRPINAISDLRGIKHRTQESSVQVDTWTALGTDAAPMAWTEVFTALQQGVMESQENPIPTIYDVKFQDVQDYLAMTQHVYSPAPLMIGAQLFDSLSPEDQAIVQEAADLATPVQRQASQEFETRLLGELEAAGMEITEPDLGPFREAVQPVIDKWKDSVGADLVDTAMNFQPES</sequence>
<evidence type="ECO:0000313" key="7">
    <source>
        <dbReference type="EMBL" id="WDA11807.1"/>
    </source>
</evidence>
<dbReference type="RefSeq" id="WP_273742970.1">
    <property type="nucleotide sequence ID" value="NZ_CP117466.1"/>
</dbReference>
<dbReference type="InterPro" id="IPR004682">
    <property type="entry name" value="TRAP_DctP"/>
</dbReference>
<dbReference type="CDD" id="cd13679">
    <property type="entry name" value="PBP2_TRAP_YiaO_like"/>
    <property type="match status" value="1"/>
</dbReference>
<proteinExistence type="inferred from homology"/>